<proteinExistence type="predicted"/>
<name>A0A4P7N4G2_PYROR</name>
<evidence type="ECO:0000313" key="2">
    <source>
        <dbReference type="Proteomes" id="UP000294847"/>
    </source>
</evidence>
<reference evidence="1 2" key="1">
    <citation type="journal article" date="2019" name="Mol. Biol. Evol.">
        <title>Blast fungal genomes show frequent chromosomal changes, gene gains and losses, and effector gene turnover.</title>
        <authorList>
            <person name="Gomez Luciano L.B."/>
            <person name="Jason Tsai I."/>
            <person name="Chuma I."/>
            <person name="Tosa Y."/>
            <person name="Chen Y.H."/>
            <person name="Li J.Y."/>
            <person name="Li M.Y."/>
            <person name="Jade Lu M.Y."/>
            <person name="Nakayashiki H."/>
            <person name="Li W.H."/>
        </authorList>
    </citation>
    <scope>NUCLEOTIDE SEQUENCE [LARGE SCALE GENOMIC DNA]</scope>
    <source>
        <strain evidence="1">MZ5-1-6</strain>
    </source>
</reference>
<dbReference type="AlphaFoldDB" id="A0A4P7N4G2"/>
<organism evidence="1 2">
    <name type="scientific">Pyricularia oryzae</name>
    <name type="common">Rice blast fungus</name>
    <name type="synonym">Magnaporthe oryzae</name>
    <dbReference type="NCBI Taxonomy" id="318829"/>
    <lineage>
        <taxon>Eukaryota</taxon>
        <taxon>Fungi</taxon>
        <taxon>Dikarya</taxon>
        <taxon>Ascomycota</taxon>
        <taxon>Pezizomycotina</taxon>
        <taxon>Sordariomycetes</taxon>
        <taxon>Sordariomycetidae</taxon>
        <taxon>Magnaporthales</taxon>
        <taxon>Pyriculariaceae</taxon>
        <taxon>Pyricularia</taxon>
    </lineage>
</organism>
<dbReference type="Proteomes" id="UP000294847">
    <property type="component" value="Chromosome 2"/>
</dbReference>
<sequence length="91" mass="10148">MVYRQEERIKEATGSCVPHMRTLRFPASSTLCPNFIETPTSRGNFAEDVADPFARRVTTVAQTNNSASPEDAPKKRGGITEKECDCLARMR</sequence>
<dbReference type="EMBL" id="CP034205">
    <property type="protein sequence ID" value="QBZ55941.1"/>
    <property type="molecule type" value="Genomic_DNA"/>
</dbReference>
<gene>
    <name evidence="1" type="ORF">PoMZ_00847</name>
</gene>
<evidence type="ECO:0000313" key="1">
    <source>
        <dbReference type="EMBL" id="QBZ55941.1"/>
    </source>
</evidence>
<accession>A0A4P7N4G2</accession>
<protein>
    <submittedName>
        <fullName evidence="1">Uncharacterized protein</fullName>
    </submittedName>
</protein>